<keyword evidence="1" id="KW-1133">Transmembrane helix</keyword>
<keyword evidence="3" id="KW-1185">Reference proteome</keyword>
<protein>
    <submittedName>
        <fullName evidence="2">Uncharacterized protein</fullName>
    </submittedName>
</protein>
<evidence type="ECO:0000313" key="3">
    <source>
        <dbReference type="Proteomes" id="UP000481861"/>
    </source>
</evidence>
<name>A0A7C8IC64_9PLEO</name>
<feature type="transmembrane region" description="Helical" evidence="1">
    <location>
        <begin position="17"/>
        <end position="39"/>
    </location>
</feature>
<evidence type="ECO:0000313" key="2">
    <source>
        <dbReference type="EMBL" id="KAF2874366.1"/>
    </source>
</evidence>
<evidence type="ECO:0000256" key="1">
    <source>
        <dbReference type="SAM" id="Phobius"/>
    </source>
</evidence>
<proteinExistence type="predicted"/>
<sequence length="156" mass="17650">MFDEAIKSPQSLLRNYLWIPELAGILPLSALIDFINVLLKLYIFDTGGNNTYNIVSVSDSSTKLNAKGVNFGKTITLVNIHGPWKLMRLDGVPGQADDTRGKSAEDWCDIAKEVFQEGLKLFEAATESTWLNQSDSYRESYVEMFEKYGRKKPVYE</sequence>
<accession>A0A7C8IC64</accession>
<keyword evidence="1" id="KW-0812">Transmembrane</keyword>
<dbReference type="AlphaFoldDB" id="A0A7C8IC64"/>
<dbReference type="OrthoDB" id="3527261at2759"/>
<comment type="caution">
    <text evidence="2">The sequence shown here is derived from an EMBL/GenBank/DDBJ whole genome shotgun (WGS) entry which is preliminary data.</text>
</comment>
<dbReference type="EMBL" id="JAADJZ010000006">
    <property type="protein sequence ID" value="KAF2874366.1"/>
    <property type="molecule type" value="Genomic_DNA"/>
</dbReference>
<dbReference type="Proteomes" id="UP000481861">
    <property type="component" value="Unassembled WGS sequence"/>
</dbReference>
<reference evidence="2 3" key="1">
    <citation type="submission" date="2020-01" db="EMBL/GenBank/DDBJ databases">
        <authorList>
            <consortium name="DOE Joint Genome Institute"/>
            <person name="Haridas S."/>
            <person name="Albert R."/>
            <person name="Binder M."/>
            <person name="Bloem J."/>
            <person name="Labutti K."/>
            <person name="Salamov A."/>
            <person name="Andreopoulos B."/>
            <person name="Baker S.E."/>
            <person name="Barry K."/>
            <person name="Bills G."/>
            <person name="Bluhm B.H."/>
            <person name="Cannon C."/>
            <person name="Castanera R."/>
            <person name="Culley D.E."/>
            <person name="Daum C."/>
            <person name="Ezra D."/>
            <person name="Gonzalez J.B."/>
            <person name="Henrissat B."/>
            <person name="Kuo A."/>
            <person name="Liang C."/>
            <person name="Lipzen A."/>
            <person name="Lutzoni F."/>
            <person name="Magnuson J."/>
            <person name="Mondo S."/>
            <person name="Nolan M."/>
            <person name="Ohm R."/>
            <person name="Pangilinan J."/>
            <person name="Park H.-J.H."/>
            <person name="Ramirez L."/>
            <person name="Alfaro M."/>
            <person name="Sun H."/>
            <person name="Tritt A."/>
            <person name="Yoshinaga Y."/>
            <person name="Zwiers L.-H.L."/>
            <person name="Turgeon B.G."/>
            <person name="Goodwin S.B."/>
            <person name="Spatafora J.W."/>
            <person name="Crous P.W."/>
            <person name="Grigoriev I.V."/>
        </authorList>
    </citation>
    <scope>NUCLEOTIDE SEQUENCE [LARGE SCALE GENOMIC DNA]</scope>
    <source>
        <strain evidence="2 3">CBS 611.86</strain>
    </source>
</reference>
<gene>
    <name evidence="2" type="ORF">BDV95DRAFT_604553</name>
</gene>
<keyword evidence="1" id="KW-0472">Membrane</keyword>
<organism evidence="2 3">
    <name type="scientific">Massariosphaeria phaeospora</name>
    <dbReference type="NCBI Taxonomy" id="100035"/>
    <lineage>
        <taxon>Eukaryota</taxon>
        <taxon>Fungi</taxon>
        <taxon>Dikarya</taxon>
        <taxon>Ascomycota</taxon>
        <taxon>Pezizomycotina</taxon>
        <taxon>Dothideomycetes</taxon>
        <taxon>Pleosporomycetidae</taxon>
        <taxon>Pleosporales</taxon>
        <taxon>Pleosporales incertae sedis</taxon>
        <taxon>Massariosphaeria</taxon>
    </lineage>
</organism>